<dbReference type="EnsemblPlants" id="evm.model.06.2074">
    <property type="protein sequence ID" value="cds.evm.model.06.2074"/>
    <property type="gene ID" value="evm.TU.06.2074"/>
</dbReference>
<evidence type="ECO:0000313" key="2">
    <source>
        <dbReference type="Proteomes" id="UP000596661"/>
    </source>
</evidence>
<proteinExistence type="predicted"/>
<keyword evidence="2" id="KW-1185">Reference proteome</keyword>
<organism evidence="1 2">
    <name type="scientific">Cannabis sativa</name>
    <name type="common">Hemp</name>
    <name type="synonym">Marijuana</name>
    <dbReference type="NCBI Taxonomy" id="3483"/>
    <lineage>
        <taxon>Eukaryota</taxon>
        <taxon>Viridiplantae</taxon>
        <taxon>Streptophyta</taxon>
        <taxon>Embryophyta</taxon>
        <taxon>Tracheophyta</taxon>
        <taxon>Spermatophyta</taxon>
        <taxon>Magnoliopsida</taxon>
        <taxon>eudicotyledons</taxon>
        <taxon>Gunneridae</taxon>
        <taxon>Pentapetalae</taxon>
        <taxon>rosids</taxon>
        <taxon>fabids</taxon>
        <taxon>Rosales</taxon>
        <taxon>Cannabaceae</taxon>
        <taxon>Cannabis</taxon>
    </lineage>
</organism>
<dbReference type="EMBL" id="UZAU01000623">
    <property type="status" value="NOT_ANNOTATED_CDS"/>
    <property type="molecule type" value="Genomic_DNA"/>
</dbReference>
<dbReference type="AlphaFoldDB" id="A0A803PWY6"/>
<sequence>MVSVSSVKYWIQSSGFSLRPIIPTQDIRYGNSLSPYLFILCANGLSALINDYVRRSYLYCETLENEANRVMLLLHSFEVVSGQKVGWDTWLPDKENLFVVSDHSTLANQKVSSLMKIGESSWDEEVLKDIFVERDVKLILSIPLFPSMSDDIWQWNEIGDNSFGGWLHDRFQYWGSRMKHRVFMLFWALWYVHNANVWKGKNKTVKEVASLAKDNFDQWSYAQDKIFGFSLFSLPNGEGHEHWISLVGNTIKINIDPTILAIRISMCMDGWRRTLLVRLLWLGQ</sequence>
<dbReference type="Gramene" id="evm.model.06.2074">
    <property type="protein sequence ID" value="cds.evm.model.06.2074"/>
    <property type="gene ID" value="evm.TU.06.2074"/>
</dbReference>
<accession>A0A803PWY6</accession>
<evidence type="ECO:0000313" key="1">
    <source>
        <dbReference type="EnsemblPlants" id="cds.evm.model.06.2074"/>
    </source>
</evidence>
<protein>
    <submittedName>
        <fullName evidence="1">Uncharacterized protein</fullName>
    </submittedName>
</protein>
<reference evidence="1" key="2">
    <citation type="submission" date="2021-03" db="UniProtKB">
        <authorList>
            <consortium name="EnsemblPlants"/>
        </authorList>
    </citation>
    <scope>IDENTIFICATION</scope>
</reference>
<dbReference type="Proteomes" id="UP000596661">
    <property type="component" value="Chromosome 6"/>
</dbReference>
<name>A0A803PWY6_CANSA</name>
<reference evidence="1" key="1">
    <citation type="submission" date="2018-11" db="EMBL/GenBank/DDBJ databases">
        <authorList>
            <person name="Grassa J C."/>
        </authorList>
    </citation>
    <scope>NUCLEOTIDE SEQUENCE [LARGE SCALE GENOMIC DNA]</scope>
</reference>